<proteinExistence type="inferred from homology"/>
<evidence type="ECO:0000256" key="6">
    <source>
        <dbReference type="ARBA" id="ARBA00022840"/>
    </source>
</evidence>
<evidence type="ECO:0000256" key="8">
    <source>
        <dbReference type="RuleBase" id="RU000519"/>
    </source>
</evidence>
<dbReference type="Pfam" id="PF10585">
    <property type="entry name" value="UBA_E1_SCCH"/>
    <property type="match status" value="1"/>
</dbReference>
<dbReference type="PRINTS" id="PR01849">
    <property type="entry name" value="UBIQUITINACT"/>
</dbReference>
<gene>
    <name evidence="10" type="ORF">FGO68_gene13198</name>
</gene>
<evidence type="ECO:0000256" key="4">
    <source>
        <dbReference type="ARBA" id="ARBA00022741"/>
    </source>
</evidence>
<dbReference type="PANTHER" id="PTHR10953:SF4">
    <property type="entry name" value="UBIQUITIN-ACTIVATING ENZYME E1 C-TERMINAL DOMAIN-CONTAINING PROTEIN"/>
    <property type="match status" value="1"/>
</dbReference>
<keyword evidence="6 8" id="KW-0067">ATP-binding</keyword>
<dbReference type="GO" id="GO:0019948">
    <property type="term" value="F:SUMO activating enzyme activity"/>
    <property type="evidence" value="ECO:0007669"/>
    <property type="project" value="TreeGrafter"/>
</dbReference>
<comment type="caution">
    <text evidence="10">The sequence shown here is derived from an EMBL/GenBank/DDBJ whole genome shotgun (WGS) entry which is preliminary data.</text>
</comment>
<dbReference type="SUPFAM" id="SSF69572">
    <property type="entry name" value="Activating enzymes of the ubiquitin-like proteins"/>
    <property type="match status" value="2"/>
</dbReference>
<name>A0A8J8P0S9_HALGN</name>
<keyword evidence="3 8" id="KW-0436">Ligase</keyword>
<dbReference type="InterPro" id="IPR038252">
    <property type="entry name" value="UBA_E1_C_sf"/>
</dbReference>
<keyword evidence="4 8" id="KW-0547">Nucleotide-binding</keyword>
<dbReference type="InterPro" id="IPR018075">
    <property type="entry name" value="UBQ-activ_enz_E1"/>
</dbReference>
<dbReference type="FunFam" id="3.50.50.80:FF:000005">
    <property type="entry name" value="Ubiquitin-activating enzyme E1"/>
    <property type="match status" value="1"/>
</dbReference>
<dbReference type="InterPro" id="IPR018965">
    <property type="entry name" value="Ub-activating_enz_E1_C"/>
</dbReference>
<dbReference type="Gene3D" id="1.10.10.2660">
    <property type="entry name" value="Ubiquitin-activating enzyme E1, SCCH domain"/>
    <property type="match status" value="1"/>
</dbReference>
<dbReference type="Gene3D" id="2.40.30.180">
    <property type="entry name" value="Ubiquitin-activating enzyme E1, FCCH domain"/>
    <property type="match status" value="1"/>
</dbReference>
<dbReference type="InterPro" id="IPR042449">
    <property type="entry name" value="Ub-E1_IAD_1"/>
</dbReference>
<dbReference type="InterPro" id="IPR045886">
    <property type="entry name" value="ThiF/MoeB/HesA"/>
</dbReference>
<evidence type="ECO:0000256" key="2">
    <source>
        <dbReference type="ARBA" id="ARBA00005673"/>
    </source>
</evidence>
<evidence type="ECO:0000256" key="7">
    <source>
        <dbReference type="PROSITE-ProRule" id="PRU10132"/>
    </source>
</evidence>
<dbReference type="InterPro" id="IPR033127">
    <property type="entry name" value="UBQ-activ_enz_E1_Cys_AS"/>
</dbReference>
<evidence type="ECO:0000256" key="5">
    <source>
        <dbReference type="ARBA" id="ARBA00022786"/>
    </source>
</evidence>
<dbReference type="GO" id="GO:0005737">
    <property type="term" value="C:cytoplasm"/>
    <property type="evidence" value="ECO:0007669"/>
    <property type="project" value="TreeGrafter"/>
</dbReference>
<dbReference type="Gene3D" id="3.40.50.12550">
    <property type="entry name" value="Ubiquitin-activating enzyme E1, inactive adenylation domain, subdomain 2"/>
    <property type="match status" value="1"/>
</dbReference>
<protein>
    <recommendedName>
        <fullName evidence="9">Ubiquitin-activating enzyme E1 C-terminal domain-containing protein</fullName>
    </recommendedName>
</protein>
<dbReference type="AlphaFoldDB" id="A0A8J8P0S9"/>
<dbReference type="GO" id="GO:0004839">
    <property type="term" value="F:ubiquitin activating enzyme activity"/>
    <property type="evidence" value="ECO:0007669"/>
    <property type="project" value="UniProtKB-EC"/>
</dbReference>
<evidence type="ECO:0000256" key="1">
    <source>
        <dbReference type="ARBA" id="ARBA00004906"/>
    </source>
</evidence>
<dbReference type="OrthoDB" id="10252231at2759"/>
<dbReference type="PANTHER" id="PTHR10953">
    <property type="entry name" value="UBIQUITIN-ACTIVATING ENZYME E1"/>
    <property type="match status" value="1"/>
</dbReference>
<dbReference type="GO" id="GO:0016925">
    <property type="term" value="P:protein sumoylation"/>
    <property type="evidence" value="ECO:0007669"/>
    <property type="project" value="TreeGrafter"/>
</dbReference>
<dbReference type="PROSITE" id="PS00865">
    <property type="entry name" value="UBIQUITIN_ACTIVAT_2"/>
    <property type="match status" value="1"/>
</dbReference>
<dbReference type="InterPro" id="IPR000594">
    <property type="entry name" value="ThiF_NAD_FAD-bd"/>
</dbReference>
<evidence type="ECO:0000259" key="9">
    <source>
        <dbReference type="SMART" id="SM00985"/>
    </source>
</evidence>
<dbReference type="Gene3D" id="3.10.290.60">
    <property type="entry name" value="Ubiquitin-activating enzyme E1, UFD domain"/>
    <property type="match status" value="1"/>
</dbReference>
<evidence type="ECO:0000313" key="11">
    <source>
        <dbReference type="Proteomes" id="UP000785679"/>
    </source>
</evidence>
<organism evidence="10 11">
    <name type="scientific">Halteria grandinella</name>
    <dbReference type="NCBI Taxonomy" id="5974"/>
    <lineage>
        <taxon>Eukaryota</taxon>
        <taxon>Sar</taxon>
        <taxon>Alveolata</taxon>
        <taxon>Ciliophora</taxon>
        <taxon>Intramacronucleata</taxon>
        <taxon>Spirotrichea</taxon>
        <taxon>Stichotrichia</taxon>
        <taxon>Sporadotrichida</taxon>
        <taxon>Halteriidae</taxon>
        <taxon>Halteria</taxon>
    </lineage>
</organism>
<dbReference type="SMART" id="SM00985">
    <property type="entry name" value="UBA_e1_C"/>
    <property type="match status" value="1"/>
</dbReference>
<comment type="similarity">
    <text evidence="2 8">Belongs to the ubiquitin-activating E1 family.</text>
</comment>
<accession>A0A8J8P0S9</accession>
<dbReference type="Gene3D" id="3.40.50.720">
    <property type="entry name" value="NAD(P)-binding Rossmann-like Domain"/>
    <property type="match status" value="1"/>
</dbReference>
<dbReference type="Pfam" id="PF09358">
    <property type="entry name" value="E1_UFD"/>
    <property type="match status" value="1"/>
</dbReference>
<dbReference type="InterPro" id="IPR042063">
    <property type="entry name" value="Ubi_acti_E1_SCCH"/>
</dbReference>
<dbReference type="InterPro" id="IPR035985">
    <property type="entry name" value="Ubiquitin-activating_enz"/>
</dbReference>
<comment type="pathway">
    <text evidence="1">Protein modification; protein ubiquitination.</text>
</comment>
<dbReference type="GO" id="GO:0031510">
    <property type="term" value="C:SUMO activating enzyme complex"/>
    <property type="evidence" value="ECO:0007669"/>
    <property type="project" value="TreeGrafter"/>
</dbReference>
<dbReference type="InterPro" id="IPR042302">
    <property type="entry name" value="E1_FCCH_sf"/>
</dbReference>
<dbReference type="UniPathway" id="UPA00143"/>
<dbReference type="InterPro" id="IPR019572">
    <property type="entry name" value="UBA_E1_SCCH"/>
</dbReference>
<keyword evidence="5 8" id="KW-0833">Ubl conjugation pathway</keyword>
<keyword evidence="11" id="KW-1185">Reference proteome</keyword>
<feature type="active site" description="Glycyl thioester intermediate" evidence="7">
    <location>
        <position position="599"/>
    </location>
</feature>
<reference evidence="10" key="1">
    <citation type="submission" date="2019-06" db="EMBL/GenBank/DDBJ databases">
        <authorList>
            <person name="Zheng W."/>
        </authorList>
    </citation>
    <scope>NUCLEOTIDE SEQUENCE</scope>
    <source>
        <strain evidence="10">QDHG01</strain>
    </source>
</reference>
<dbReference type="InterPro" id="IPR000011">
    <property type="entry name" value="UBQ/SUMO-activ_enz_E1-like"/>
</dbReference>
<sequence length="1038" mass="117288">MESTAHSTEGIDTNLYSRQIGTFGIETMGKLIKMNVLIVGLRGVGVETAKNLILAGPRSVTLYDPTIVQWGDLSSNFYTREEHVGKISRADASYDKLQELNPYVKVSVITSLTTEDHANYNVVCYTELLHNIDQLIEINEFTRAKNVGFILSSTFGPSGFAFLDYGKEFIVTDADGEDTKSFVIKDATRTNPMVIHVDPKKRHTYQDDDFVSFREVSGMTELNSLPPSKVKFLTGFKFEVQVDATGFGEFDGKGGLVEDVKVPKKVEFHSLKQALTNPLAATKYGMLEAPDLRFWGRSDQLHLAFSGIFDFHKTQGRLPGNNEEDFQSVLASVKRINEENKASEGLTLEEIDEVVIKNATLYSRACISPMAAFFGGIIAQEIVKYTGKYSPLKQWLHYDIFETLPKGEANREPLGGRYDDQILVYGREVQEKLSKVKTFMVGAGALGCEYVKAFALMGVGCSAEGKVTVTDNDNIEVSNLNRQFLFRKNNVGDSKARVACSIAADINRNLNVESQKLFVGPETESIFNDDFWESLSFVVNAVDNLKARLYVDQRCVWFEKPLLESGTLGTKANSQMVIPHVTQCYGDTTDPPEEGIPMCTLRNFPHLIEHCIEWGRDLFNRLFVDRASEALGYLDKPDTYIAQLKKQAQSLSEVKETLEEVQKFLEIKKSADFSRCVQIAREYFENFFNQTIQNLLHMFPVDYVDEKGQLFWSGSKRAPNALSFNPEDPLHIHFISATANLIAFNMGIPQSRDLQAIARIAAETPIAAFTPKKIHVDLEGEESKANEGAGSEDEERIKQILAEIQASNYQFSSKEVFPIEFEKDDDKNFHIDFIHASSGLRARNYRIAEHDQLKTKLIAGKIIPAIATTTAMITGCVSAEIYKFVQGITEIEQFKNANINLAIPQFVFFEPTPVDKIVTEEYNEELMGKVRAVPDKYTIYDKIVVQGPLTMEQFNAHIKSLYPVNVSQLYKGRENFYDWYNGAHAKYWTTPIEDIYQEHFKDEVIQQRYLLLKVMGDHLEEGCEVKMPPVKYVFKQKQ</sequence>
<dbReference type="Gene3D" id="3.50.50.80">
    <property type="entry name" value="Ubiquitin-activating enzyme E1, inactive adenylation domain, subdomain 1"/>
    <property type="match status" value="1"/>
</dbReference>
<dbReference type="EMBL" id="RRYP01002441">
    <property type="protein sequence ID" value="TNV84763.1"/>
    <property type="molecule type" value="Genomic_DNA"/>
</dbReference>
<dbReference type="GO" id="GO:0005524">
    <property type="term" value="F:ATP binding"/>
    <property type="evidence" value="ECO:0007669"/>
    <property type="project" value="UniProtKB-KW"/>
</dbReference>
<evidence type="ECO:0000313" key="10">
    <source>
        <dbReference type="EMBL" id="TNV84763.1"/>
    </source>
</evidence>
<dbReference type="NCBIfam" id="TIGR01408">
    <property type="entry name" value="Ube1"/>
    <property type="match status" value="1"/>
</dbReference>
<dbReference type="Proteomes" id="UP000785679">
    <property type="component" value="Unassembled WGS sequence"/>
</dbReference>
<feature type="domain" description="Ubiquitin-activating enzyme E1 C-terminal" evidence="9">
    <location>
        <begin position="894"/>
        <end position="1030"/>
    </location>
</feature>
<evidence type="ECO:0000256" key="3">
    <source>
        <dbReference type="ARBA" id="ARBA00022598"/>
    </source>
</evidence>
<dbReference type="Pfam" id="PF00899">
    <property type="entry name" value="ThiF"/>
    <property type="match status" value="2"/>
</dbReference>